<accession>A0AAQ3U8H6</accession>
<dbReference type="Proteomes" id="UP001341281">
    <property type="component" value="Chromosome 07"/>
</dbReference>
<dbReference type="EMBL" id="CP144751">
    <property type="protein sequence ID" value="WVZ87363.1"/>
    <property type="molecule type" value="Genomic_DNA"/>
</dbReference>
<name>A0AAQ3U8H6_PASNO</name>
<evidence type="ECO:0000256" key="1">
    <source>
        <dbReference type="SAM" id="MobiDB-lite"/>
    </source>
</evidence>
<gene>
    <name evidence="2" type="ORF">U9M48_034005</name>
</gene>
<keyword evidence="3" id="KW-1185">Reference proteome</keyword>
<feature type="compositionally biased region" description="Basic and acidic residues" evidence="1">
    <location>
        <begin position="108"/>
        <end position="126"/>
    </location>
</feature>
<dbReference type="AlphaFoldDB" id="A0AAQ3U8H6"/>
<evidence type="ECO:0000313" key="2">
    <source>
        <dbReference type="EMBL" id="WVZ87363.1"/>
    </source>
</evidence>
<protein>
    <submittedName>
        <fullName evidence="2">Uncharacterized protein</fullName>
    </submittedName>
</protein>
<feature type="region of interest" description="Disordered" evidence="1">
    <location>
        <begin position="92"/>
        <end position="126"/>
    </location>
</feature>
<sequence length="173" mass="19112">MSAGLPPKSQTNLAPPGQLPVGVGFVQRSIRCNQSKFVFASPIYRCLLLRSSAVLPAERGFKVAVNSRGYKIFPNFLPENFAEIIQNIMNTGKEGKRGRKKKGLNQSRQKEGKGTKESSSHSHDRWHEIEATADDGIRPLAMHGTYSDDSVLSSHDHEPRRCRCTPRLGIGLG</sequence>
<proteinExistence type="predicted"/>
<evidence type="ECO:0000313" key="3">
    <source>
        <dbReference type="Proteomes" id="UP001341281"/>
    </source>
</evidence>
<organism evidence="2 3">
    <name type="scientific">Paspalum notatum var. saurae</name>
    <dbReference type="NCBI Taxonomy" id="547442"/>
    <lineage>
        <taxon>Eukaryota</taxon>
        <taxon>Viridiplantae</taxon>
        <taxon>Streptophyta</taxon>
        <taxon>Embryophyta</taxon>
        <taxon>Tracheophyta</taxon>
        <taxon>Spermatophyta</taxon>
        <taxon>Magnoliopsida</taxon>
        <taxon>Liliopsida</taxon>
        <taxon>Poales</taxon>
        <taxon>Poaceae</taxon>
        <taxon>PACMAD clade</taxon>
        <taxon>Panicoideae</taxon>
        <taxon>Andropogonodae</taxon>
        <taxon>Paspaleae</taxon>
        <taxon>Paspalinae</taxon>
        <taxon>Paspalum</taxon>
    </lineage>
</organism>
<reference evidence="2 3" key="1">
    <citation type="submission" date="2024-02" db="EMBL/GenBank/DDBJ databases">
        <title>High-quality chromosome-scale genome assembly of Pensacola bahiagrass (Paspalum notatum Flugge var. saurae).</title>
        <authorList>
            <person name="Vega J.M."/>
            <person name="Podio M."/>
            <person name="Orjuela J."/>
            <person name="Siena L.A."/>
            <person name="Pessino S.C."/>
            <person name="Combes M.C."/>
            <person name="Mariac C."/>
            <person name="Albertini E."/>
            <person name="Pupilli F."/>
            <person name="Ortiz J.P.A."/>
            <person name="Leblanc O."/>
        </authorList>
    </citation>
    <scope>NUCLEOTIDE SEQUENCE [LARGE SCALE GENOMIC DNA]</scope>
    <source>
        <strain evidence="2">R1</strain>
        <tissue evidence="2">Leaf</tissue>
    </source>
</reference>